<sequence>MDQQNVENDVCLNQDDNRWSIYSNSILKEIAKVFKDAIFEVALTARTPEGDTNLVQVEPFYRTEEEDPFDVTANWYDGIRTILKYWNNENNPDASFVPYFTHVTEPSILEDAIISTCKIKAKEYYNGKNKEKAQDNKKLKNDLNSLTCQMQAMSEKLTAALNLHAEVVFPRFYKGYEPKVKEEKAFVTPVTATNHILLKD</sequence>
<feature type="non-terminal residue" evidence="1">
    <location>
        <position position="200"/>
    </location>
</feature>
<protein>
    <submittedName>
        <fullName evidence="1">16953_t:CDS:1</fullName>
    </submittedName>
</protein>
<evidence type="ECO:0000313" key="1">
    <source>
        <dbReference type="EMBL" id="CAG8607672.1"/>
    </source>
</evidence>
<comment type="caution">
    <text evidence="1">The sequence shown here is derived from an EMBL/GenBank/DDBJ whole genome shotgun (WGS) entry which is preliminary data.</text>
</comment>
<dbReference type="Proteomes" id="UP000789366">
    <property type="component" value="Unassembled WGS sequence"/>
</dbReference>
<proteinExistence type="predicted"/>
<organism evidence="1 2">
    <name type="scientific">Cetraspora pellucida</name>
    <dbReference type="NCBI Taxonomy" id="1433469"/>
    <lineage>
        <taxon>Eukaryota</taxon>
        <taxon>Fungi</taxon>
        <taxon>Fungi incertae sedis</taxon>
        <taxon>Mucoromycota</taxon>
        <taxon>Glomeromycotina</taxon>
        <taxon>Glomeromycetes</taxon>
        <taxon>Diversisporales</taxon>
        <taxon>Gigasporaceae</taxon>
        <taxon>Cetraspora</taxon>
    </lineage>
</organism>
<gene>
    <name evidence="1" type="ORF">SPELUC_LOCUS7376</name>
</gene>
<reference evidence="1" key="1">
    <citation type="submission" date="2021-06" db="EMBL/GenBank/DDBJ databases">
        <authorList>
            <person name="Kallberg Y."/>
            <person name="Tangrot J."/>
            <person name="Rosling A."/>
        </authorList>
    </citation>
    <scope>NUCLEOTIDE SEQUENCE</scope>
    <source>
        <strain evidence="1">28 12/20/2015</strain>
    </source>
</reference>
<name>A0ACA9MZ62_9GLOM</name>
<accession>A0ACA9MZ62</accession>
<keyword evidence="2" id="KW-1185">Reference proteome</keyword>
<dbReference type="EMBL" id="CAJVPW010009665">
    <property type="protein sequence ID" value="CAG8607672.1"/>
    <property type="molecule type" value="Genomic_DNA"/>
</dbReference>
<evidence type="ECO:0000313" key="2">
    <source>
        <dbReference type="Proteomes" id="UP000789366"/>
    </source>
</evidence>